<dbReference type="InterPro" id="IPR013328">
    <property type="entry name" value="6PGD_dom2"/>
</dbReference>
<keyword evidence="2" id="KW-0560">Oxidoreductase</keyword>
<dbReference type="GO" id="GO:0019521">
    <property type="term" value="P:D-gluconate metabolic process"/>
    <property type="evidence" value="ECO:0007669"/>
    <property type="project" value="UniProtKB-KW"/>
</dbReference>
<dbReference type="PANTHER" id="PTHR11811">
    <property type="entry name" value="6-PHOSPHOGLUCONATE DEHYDROGENASE"/>
    <property type="match status" value="1"/>
</dbReference>
<protein>
    <recommendedName>
        <fullName evidence="7">6-phosphogluconate dehydrogenase C-terminal domain-containing protein</fullName>
    </recommendedName>
</protein>
<dbReference type="GO" id="GO:0004616">
    <property type="term" value="F:phosphogluconate dehydrogenase (decarboxylating) activity"/>
    <property type="evidence" value="ECO:0007669"/>
    <property type="project" value="InterPro"/>
</dbReference>
<dbReference type="NCBIfam" id="NF007161">
    <property type="entry name" value="PRK09599.1"/>
    <property type="match status" value="1"/>
</dbReference>
<comment type="caution">
    <text evidence="6">The sequence shown here is derived from an EMBL/GenBank/DDBJ whole genome shotgun (WGS) entry which is preliminary data.</text>
</comment>
<organism evidence="6">
    <name type="scientific">marine sediment metagenome</name>
    <dbReference type="NCBI Taxonomy" id="412755"/>
    <lineage>
        <taxon>unclassified sequences</taxon>
        <taxon>metagenomes</taxon>
        <taxon>ecological metagenomes</taxon>
    </lineage>
</organism>
<dbReference type="InterPro" id="IPR006183">
    <property type="entry name" value="Pgluconate_DH"/>
</dbReference>
<feature type="domain" description="6-phosphogluconate dehydrogenase C-terminal" evidence="4">
    <location>
        <begin position="112"/>
        <end position="139"/>
    </location>
</feature>
<evidence type="ECO:0000259" key="5">
    <source>
        <dbReference type="Pfam" id="PF03446"/>
    </source>
</evidence>
<dbReference type="InterPro" id="IPR006115">
    <property type="entry name" value="6PGDH_NADP-bd"/>
</dbReference>
<evidence type="ECO:0000256" key="2">
    <source>
        <dbReference type="ARBA" id="ARBA00023002"/>
    </source>
</evidence>
<dbReference type="Pfam" id="PF03446">
    <property type="entry name" value="NAD_binding_2"/>
    <property type="match status" value="1"/>
</dbReference>
<reference evidence="6" key="1">
    <citation type="journal article" date="2014" name="Front. Microbiol.">
        <title>High frequency of phylogenetically diverse reductive dehalogenase-homologous genes in deep subseafloor sedimentary metagenomes.</title>
        <authorList>
            <person name="Kawai M."/>
            <person name="Futagami T."/>
            <person name="Toyoda A."/>
            <person name="Takaki Y."/>
            <person name="Nishi S."/>
            <person name="Hori S."/>
            <person name="Arai W."/>
            <person name="Tsubouchi T."/>
            <person name="Morono Y."/>
            <person name="Uchiyama I."/>
            <person name="Ito T."/>
            <person name="Fujiyama A."/>
            <person name="Inagaki F."/>
            <person name="Takami H."/>
        </authorList>
    </citation>
    <scope>NUCLEOTIDE SEQUENCE</scope>
    <source>
        <strain evidence="6">Expedition CK06-06</strain>
    </source>
</reference>
<sequence>ASPRAVWVMVPAGNPTESTITALADILSPGDIIIDGGNSNYKDSIRRAGMLEEKGIFFVDVGTSGGVWGLAEGYSMMVGGESEAVDRIRPVLETLAPGPDLGWGHVGPAGSGHFVKMVHNGIEYGLMQAYAEGFEIMRAKEVFGLDLHQIAQIWRFGSVVRSWLLDLTADALALVFRSPHRRDWR</sequence>
<proteinExistence type="inferred from homology"/>
<keyword evidence="3" id="KW-0311">Gluconate utilization</keyword>
<dbReference type="SUPFAM" id="SSF48179">
    <property type="entry name" value="6-phosphogluconate dehydrogenase C-terminal domain-like"/>
    <property type="match status" value="1"/>
</dbReference>
<feature type="non-terminal residue" evidence="6">
    <location>
        <position position="1"/>
    </location>
</feature>
<comment type="similarity">
    <text evidence="1">Belongs to the 6-phosphogluconate dehydrogenase family.</text>
</comment>
<dbReference type="Pfam" id="PF00393">
    <property type="entry name" value="6PGD"/>
    <property type="match status" value="1"/>
</dbReference>
<accession>X1G516</accession>
<dbReference type="SUPFAM" id="SSF51735">
    <property type="entry name" value="NAD(P)-binding Rossmann-fold domains"/>
    <property type="match status" value="1"/>
</dbReference>
<dbReference type="PRINTS" id="PR00076">
    <property type="entry name" value="6PGDHDRGNASE"/>
</dbReference>
<dbReference type="InterPro" id="IPR036291">
    <property type="entry name" value="NAD(P)-bd_dom_sf"/>
</dbReference>
<dbReference type="GO" id="GO:0006098">
    <property type="term" value="P:pentose-phosphate shunt"/>
    <property type="evidence" value="ECO:0007669"/>
    <property type="project" value="InterPro"/>
</dbReference>
<dbReference type="EMBL" id="BARU01009409">
    <property type="protein sequence ID" value="GAH36654.1"/>
    <property type="molecule type" value="Genomic_DNA"/>
</dbReference>
<dbReference type="Gene3D" id="3.40.50.720">
    <property type="entry name" value="NAD(P)-binding Rossmann-like Domain"/>
    <property type="match status" value="1"/>
</dbReference>
<evidence type="ECO:0000256" key="3">
    <source>
        <dbReference type="ARBA" id="ARBA00023064"/>
    </source>
</evidence>
<dbReference type="InterPro" id="IPR008927">
    <property type="entry name" value="6-PGluconate_DH-like_C_sf"/>
</dbReference>
<evidence type="ECO:0000313" key="6">
    <source>
        <dbReference type="EMBL" id="GAH36654.1"/>
    </source>
</evidence>
<feature type="domain" description="6-phosphogluconate dehydrogenase NADP-binding" evidence="5">
    <location>
        <begin position="4"/>
        <end position="96"/>
    </location>
</feature>
<name>X1G516_9ZZZZ</name>
<evidence type="ECO:0000259" key="4">
    <source>
        <dbReference type="Pfam" id="PF00393"/>
    </source>
</evidence>
<dbReference type="InterPro" id="IPR006114">
    <property type="entry name" value="6PGDH_C"/>
</dbReference>
<dbReference type="AlphaFoldDB" id="X1G516"/>
<dbReference type="Gene3D" id="1.10.1040.10">
    <property type="entry name" value="N-(1-d-carboxylethyl)-l-norvaline Dehydrogenase, domain 2"/>
    <property type="match status" value="1"/>
</dbReference>
<gene>
    <name evidence="6" type="ORF">S03H2_18162</name>
</gene>
<evidence type="ECO:0000256" key="1">
    <source>
        <dbReference type="ARBA" id="ARBA00008419"/>
    </source>
</evidence>
<evidence type="ECO:0008006" key="7">
    <source>
        <dbReference type="Google" id="ProtNLM"/>
    </source>
</evidence>
<dbReference type="GO" id="GO:0050661">
    <property type="term" value="F:NADP binding"/>
    <property type="evidence" value="ECO:0007669"/>
    <property type="project" value="InterPro"/>
</dbReference>